<evidence type="ECO:0008006" key="3">
    <source>
        <dbReference type="Google" id="ProtNLM"/>
    </source>
</evidence>
<keyword evidence="2" id="KW-1185">Reference proteome</keyword>
<gene>
    <name evidence="1" type="ORF">ACFYKX_12865</name>
</gene>
<sequence length="132" mass="15443">MLIINHYNKPQTPPKISTELVDNGMVNGKREFIFSLENFGQEDVELQFLSWLEYNYGLDYETDQDVVSLNGKTEHIDLNEESEARTLLLKSNQRVEYRIHLSGYQEGEYEITVSPAIYGFDLGFRRLQFVIE</sequence>
<evidence type="ECO:0000313" key="1">
    <source>
        <dbReference type="EMBL" id="MFE8701488.1"/>
    </source>
</evidence>
<organism evidence="1 2">
    <name type="scientific">Cytobacillus spartinae</name>
    <dbReference type="NCBI Taxonomy" id="3299023"/>
    <lineage>
        <taxon>Bacteria</taxon>
        <taxon>Bacillati</taxon>
        <taxon>Bacillota</taxon>
        <taxon>Bacilli</taxon>
        <taxon>Bacillales</taxon>
        <taxon>Bacillaceae</taxon>
        <taxon>Cytobacillus</taxon>
    </lineage>
</organism>
<dbReference type="Proteomes" id="UP001601059">
    <property type="component" value="Unassembled WGS sequence"/>
</dbReference>
<evidence type="ECO:0000313" key="2">
    <source>
        <dbReference type="Proteomes" id="UP001601059"/>
    </source>
</evidence>
<protein>
    <recommendedName>
        <fullName evidence="3">Intracellular proteinase inhibitor BsuPI domain-containing protein</fullName>
    </recommendedName>
</protein>
<dbReference type="EMBL" id="JBIACK010000005">
    <property type="protein sequence ID" value="MFE8701488.1"/>
    <property type="molecule type" value="Genomic_DNA"/>
</dbReference>
<comment type="caution">
    <text evidence="1">The sequence shown here is derived from an EMBL/GenBank/DDBJ whole genome shotgun (WGS) entry which is preliminary data.</text>
</comment>
<reference evidence="1 2" key="1">
    <citation type="submission" date="2024-08" db="EMBL/GenBank/DDBJ databases">
        <title>Two novel Cytobacillus novel species.</title>
        <authorList>
            <person name="Liu G."/>
        </authorList>
    </citation>
    <scope>NUCLEOTIDE SEQUENCE [LARGE SCALE GENOMIC DNA]</scope>
    <source>
        <strain evidence="1 2">FJAT-54145</strain>
    </source>
</reference>
<accession>A0ABW6KB73</accession>
<dbReference type="RefSeq" id="WP_389361448.1">
    <property type="nucleotide sequence ID" value="NZ_JBIACK010000005.1"/>
</dbReference>
<name>A0ABW6KB73_9BACI</name>
<proteinExistence type="predicted"/>